<dbReference type="InterPro" id="IPR002528">
    <property type="entry name" value="MATE_fam"/>
</dbReference>
<keyword evidence="2" id="KW-0813">Transport</keyword>
<feature type="transmembrane region" description="Helical" evidence="7">
    <location>
        <begin position="312"/>
        <end position="334"/>
    </location>
</feature>
<keyword evidence="4 7" id="KW-0812">Transmembrane</keyword>
<dbReference type="Pfam" id="PF01554">
    <property type="entry name" value="MatE"/>
    <property type="match status" value="2"/>
</dbReference>
<feature type="transmembrane region" description="Helical" evidence="7">
    <location>
        <begin position="91"/>
        <end position="113"/>
    </location>
</feature>
<comment type="subcellular location">
    <subcellularLocation>
        <location evidence="1">Cell membrane</location>
        <topology evidence="1">Multi-pass membrane protein</topology>
    </subcellularLocation>
</comment>
<dbReference type="AlphaFoldDB" id="A0A1B2I6Z4"/>
<gene>
    <name evidence="8" type="ORF">BED41_11935</name>
</gene>
<evidence type="ECO:0000256" key="3">
    <source>
        <dbReference type="ARBA" id="ARBA00022475"/>
    </source>
</evidence>
<reference evidence="8" key="1">
    <citation type="submission" date="2016-08" db="EMBL/GenBank/DDBJ databases">
        <title>Complete genome of Cloacibacillus porcorum.</title>
        <authorList>
            <person name="Looft T."/>
            <person name="Bayles D.O."/>
            <person name="Alt D.P."/>
        </authorList>
    </citation>
    <scope>NUCLEOTIDE SEQUENCE [LARGE SCALE GENOMIC DNA]</scope>
    <source>
        <strain evidence="8">CL-84</strain>
    </source>
</reference>
<evidence type="ECO:0000256" key="7">
    <source>
        <dbReference type="SAM" id="Phobius"/>
    </source>
</evidence>
<feature type="transmembrane region" description="Helical" evidence="7">
    <location>
        <begin position="133"/>
        <end position="155"/>
    </location>
</feature>
<keyword evidence="6 7" id="KW-0472">Membrane</keyword>
<evidence type="ECO:0000313" key="8">
    <source>
        <dbReference type="EMBL" id="ANZ45726.1"/>
    </source>
</evidence>
<feature type="transmembrane region" description="Helical" evidence="7">
    <location>
        <begin position="388"/>
        <end position="408"/>
    </location>
</feature>
<protein>
    <recommendedName>
        <fullName evidence="10">MATE family efflux transporter</fullName>
    </recommendedName>
</protein>
<organism evidence="8 9">
    <name type="scientific">Cloacibacillus porcorum</name>
    <dbReference type="NCBI Taxonomy" id="1197717"/>
    <lineage>
        <taxon>Bacteria</taxon>
        <taxon>Thermotogati</taxon>
        <taxon>Synergistota</taxon>
        <taxon>Synergistia</taxon>
        <taxon>Synergistales</taxon>
        <taxon>Synergistaceae</taxon>
        <taxon>Cloacibacillus</taxon>
    </lineage>
</organism>
<evidence type="ECO:0000256" key="1">
    <source>
        <dbReference type="ARBA" id="ARBA00004651"/>
    </source>
</evidence>
<name>A0A1B2I6Z4_9BACT</name>
<feature type="transmembrane region" description="Helical" evidence="7">
    <location>
        <begin position="271"/>
        <end position="291"/>
    </location>
</feature>
<dbReference type="Proteomes" id="UP000093044">
    <property type="component" value="Chromosome"/>
</dbReference>
<dbReference type="EMBL" id="CP016757">
    <property type="protein sequence ID" value="ANZ45726.1"/>
    <property type="molecule type" value="Genomic_DNA"/>
</dbReference>
<accession>A0A1B2I6Z4</accession>
<feature type="transmembrane region" description="Helical" evidence="7">
    <location>
        <begin position="236"/>
        <end position="259"/>
    </location>
</feature>
<dbReference type="PIRSF" id="PIRSF006603">
    <property type="entry name" value="DinF"/>
    <property type="match status" value="1"/>
</dbReference>
<feature type="transmembrane region" description="Helical" evidence="7">
    <location>
        <begin position="12"/>
        <end position="34"/>
    </location>
</feature>
<dbReference type="PANTHER" id="PTHR43823">
    <property type="entry name" value="SPORULATION PROTEIN YKVU"/>
    <property type="match status" value="1"/>
</dbReference>
<sequence length="453" mass="48768">MFHTKNYRELNRLFFMFVIPAVSSQLLSGIYTIVDGYFVGWGIGQGGLAAIGLSFPFSVIVTAIGAGIGVGGGALIAISMGRGREALAQRILGAMVFLMIAASAVSSLLLTPLAEYLLTFYKVSPDIAEMARYYAWILIISSPAQVVTMAMLGAVRNDGFPRKAMAIMIAAFGTNIVLDWLWVIVFPFGIAGAAWATVASQAVSALLLSAHFLLGMSKVRLRPRFIRLWRPLARRIAVMGVSPFGVQIATAVTMILYNWQALAYGGDIGVAAYAVVGYIVPVGVMLEEGVAEGIQPLISYYHGANLRARRRLTARLGFTAAVLVGLVCSLLLFASDRIVPAFFSMHGEAASVAARGLFLSVPVFPFLGLAKVGASYYQAVGRSDMASVLTYGDPFILQPLFLWTLPLFLALDGVWLAMFFTNMTLAAIFVIMWRRGSGSRRMPLTGGGLMDIL</sequence>
<dbReference type="RefSeq" id="WP_066746571.1">
    <property type="nucleotide sequence ID" value="NZ_CP016757.1"/>
</dbReference>
<proteinExistence type="predicted"/>
<evidence type="ECO:0000256" key="2">
    <source>
        <dbReference type="ARBA" id="ARBA00022448"/>
    </source>
</evidence>
<dbReference type="STRING" id="1197717.BED41_11935"/>
<dbReference type="GeneID" id="83058556"/>
<feature type="transmembrane region" description="Helical" evidence="7">
    <location>
        <begin position="354"/>
        <end position="376"/>
    </location>
</feature>
<evidence type="ECO:0000256" key="5">
    <source>
        <dbReference type="ARBA" id="ARBA00022989"/>
    </source>
</evidence>
<evidence type="ECO:0000256" key="6">
    <source>
        <dbReference type="ARBA" id="ARBA00023136"/>
    </source>
</evidence>
<evidence type="ECO:0000256" key="4">
    <source>
        <dbReference type="ARBA" id="ARBA00022692"/>
    </source>
</evidence>
<keyword evidence="9" id="KW-1185">Reference proteome</keyword>
<evidence type="ECO:0000313" key="9">
    <source>
        <dbReference type="Proteomes" id="UP000093044"/>
    </source>
</evidence>
<dbReference type="GO" id="GO:0042910">
    <property type="term" value="F:xenobiotic transmembrane transporter activity"/>
    <property type="evidence" value="ECO:0007669"/>
    <property type="project" value="InterPro"/>
</dbReference>
<dbReference type="InterPro" id="IPR048279">
    <property type="entry name" value="MdtK-like"/>
</dbReference>
<feature type="transmembrane region" description="Helical" evidence="7">
    <location>
        <begin position="167"/>
        <end position="188"/>
    </location>
</feature>
<keyword evidence="3" id="KW-1003">Cell membrane</keyword>
<keyword evidence="5 7" id="KW-1133">Transmembrane helix</keyword>
<dbReference type="GO" id="GO:0015297">
    <property type="term" value="F:antiporter activity"/>
    <property type="evidence" value="ECO:0007669"/>
    <property type="project" value="InterPro"/>
</dbReference>
<dbReference type="InterPro" id="IPR051327">
    <property type="entry name" value="MATE_MepA_subfamily"/>
</dbReference>
<dbReference type="KEGG" id="cpor:BED41_11935"/>
<feature type="transmembrane region" description="Helical" evidence="7">
    <location>
        <begin position="54"/>
        <end position="79"/>
    </location>
</feature>
<feature type="transmembrane region" description="Helical" evidence="7">
    <location>
        <begin position="414"/>
        <end position="433"/>
    </location>
</feature>
<evidence type="ECO:0008006" key="10">
    <source>
        <dbReference type="Google" id="ProtNLM"/>
    </source>
</evidence>
<feature type="transmembrane region" description="Helical" evidence="7">
    <location>
        <begin position="194"/>
        <end position="215"/>
    </location>
</feature>
<dbReference type="GO" id="GO:0005886">
    <property type="term" value="C:plasma membrane"/>
    <property type="evidence" value="ECO:0007669"/>
    <property type="project" value="UniProtKB-SubCell"/>
</dbReference>
<dbReference type="PANTHER" id="PTHR43823:SF3">
    <property type="entry name" value="MULTIDRUG EXPORT PROTEIN MEPA"/>
    <property type="match status" value="1"/>
</dbReference>